<sequence length="221" mass="25508">METMGQRIKKTRKMMKMTQVEFAKLLDVPQPSISAYEKDKYLPSFEVIGKIMKECNVSFEWLNGYNSVPDSTLTVTDIGNMISQLFEIDSLSFQVEAEKSHSSSKNKSECIHPKVTFTLLNNDALGDNLISYLYEMQSVCFDCSNHLISEEESLNKKSQIYEKYMIPISFKKYRETSEKELMETQVKALQKKLNDEKESNNSEEKFTVITGNINNLNDKNE</sequence>
<organism evidence="2 3">
    <name type="scientific">Holdemanella hominis</name>
    <dbReference type="NCBI Taxonomy" id="2764327"/>
    <lineage>
        <taxon>Bacteria</taxon>
        <taxon>Bacillati</taxon>
        <taxon>Bacillota</taxon>
        <taxon>Erysipelotrichia</taxon>
        <taxon>Erysipelotrichales</taxon>
        <taxon>Erysipelotrichaceae</taxon>
        <taxon>Holdemanella</taxon>
    </lineage>
</organism>
<dbReference type="RefSeq" id="WP_117572153.1">
    <property type="nucleotide sequence ID" value="NZ_JACRWH010000034.1"/>
</dbReference>
<dbReference type="InterPro" id="IPR010982">
    <property type="entry name" value="Lambda_DNA-bd_dom_sf"/>
</dbReference>
<dbReference type="PROSITE" id="PS50943">
    <property type="entry name" value="HTH_CROC1"/>
    <property type="match status" value="1"/>
</dbReference>
<dbReference type="Pfam" id="PF01381">
    <property type="entry name" value="HTH_3"/>
    <property type="match status" value="1"/>
</dbReference>
<dbReference type="SUPFAM" id="SSF47413">
    <property type="entry name" value="lambda repressor-like DNA-binding domains"/>
    <property type="match status" value="1"/>
</dbReference>
<proteinExistence type="predicted"/>
<comment type="caution">
    <text evidence="2">The sequence shown here is derived from an EMBL/GenBank/DDBJ whole genome shotgun (WGS) entry which is preliminary data.</text>
</comment>
<protein>
    <submittedName>
        <fullName evidence="2">Helix-turn-helix transcriptional regulator</fullName>
    </submittedName>
</protein>
<evidence type="ECO:0000259" key="1">
    <source>
        <dbReference type="PROSITE" id="PS50943"/>
    </source>
</evidence>
<dbReference type="Gene3D" id="1.10.260.40">
    <property type="entry name" value="lambda repressor-like DNA-binding domains"/>
    <property type="match status" value="1"/>
</dbReference>
<accession>A0ABR7KIY8</accession>
<dbReference type="EMBL" id="JACRWH010000034">
    <property type="protein sequence ID" value="MBC6012711.1"/>
    <property type="molecule type" value="Genomic_DNA"/>
</dbReference>
<dbReference type="InterPro" id="IPR001387">
    <property type="entry name" value="Cro/C1-type_HTH"/>
</dbReference>
<dbReference type="CDD" id="cd00093">
    <property type="entry name" value="HTH_XRE"/>
    <property type="match status" value="1"/>
</dbReference>
<dbReference type="Proteomes" id="UP000649075">
    <property type="component" value="Unassembled WGS sequence"/>
</dbReference>
<reference evidence="2 3" key="1">
    <citation type="submission" date="2020-08" db="EMBL/GenBank/DDBJ databases">
        <authorList>
            <person name="Liu C."/>
            <person name="Sun Q."/>
        </authorList>
    </citation>
    <scope>NUCLEOTIDE SEQUENCE [LARGE SCALE GENOMIC DNA]</scope>
    <source>
        <strain evidence="2 3">L34</strain>
    </source>
</reference>
<evidence type="ECO:0000313" key="2">
    <source>
        <dbReference type="EMBL" id="MBC6012711.1"/>
    </source>
</evidence>
<gene>
    <name evidence="2" type="ORF">H8911_08175</name>
</gene>
<keyword evidence="3" id="KW-1185">Reference proteome</keyword>
<evidence type="ECO:0000313" key="3">
    <source>
        <dbReference type="Proteomes" id="UP000649075"/>
    </source>
</evidence>
<feature type="domain" description="HTH cro/C1-type" evidence="1">
    <location>
        <begin position="8"/>
        <end position="62"/>
    </location>
</feature>
<name>A0ABR7KIY8_9FIRM</name>
<dbReference type="SMART" id="SM00530">
    <property type="entry name" value="HTH_XRE"/>
    <property type="match status" value="1"/>
</dbReference>